<dbReference type="Pfam" id="PF04082">
    <property type="entry name" value="Fungal_trans"/>
    <property type="match status" value="1"/>
</dbReference>
<feature type="compositionally biased region" description="Polar residues" evidence="6">
    <location>
        <begin position="1"/>
        <end position="28"/>
    </location>
</feature>
<keyword evidence="2" id="KW-0479">Metal-binding</keyword>
<dbReference type="PANTHER" id="PTHR47338:SF10">
    <property type="entry name" value="TRANSCRIPTION FACTOR DOMAIN-CONTAINING PROTEIN-RELATED"/>
    <property type="match status" value="1"/>
</dbReference>
<feature type="compositionally biased region" description="Low complexity" evidence="6">
    <location>
        <begin position="472"/>
        <end position="489"/>
    </location>
</feature>
<organism evidence="8 9">
    <name type="scientific">Glonium stellatum</name>
    <dbReference type="NCBI Taxonomy" id="574774"/>
    <lineage>
        <taxon>Eukaryota</taxon>
        <taxon>Fungi</taxon>
        <taxon>Dikarya</taxon>
        <taxon>Ascomycota</taxon>
        <taxon>Pezizomycotina</taxon>
        <taxon>Dothideomycetes</taxon>
        <taxon>Pleosporomycetidae</taxon>
        <taxon>Gloniales</taxon>
        <taxon>Gloniaceae</taxon>
        <taxon>Glonium</taxon>
    </lineage>
</organism>
<evidence type="ECO:0000256" key="6">
    <source>
        <dbReference type="SAM" id="MobiDB-lite"/>
    </source>
</evidence>
<evidence type="ECO:0000256" key="1">
    <source>
        <dbReference type="ARBA" id="ARBA00004123"/>
    </source>
</evidence>
<feature type="region of interest" description="Disordered" evidence="6">
    <location>
        <begin position="360"/>
        <end position="380"/>
    </location>
</feature>
<dbReference type="CDD" id="cd12148">
    <property type="entry name" value="fungal_TF_MHR"/>
    <property type="match status" value="1"/>
</dbReference>
<feature type="compositionally biased region" description="Polar residues" evidence="6">
    <location>
        <begin position="360"/>
        <end position="371"/>
    </location>
</feature>
<dbReference type="OrthoDB" id="3862662at2759"/>
<dbReference type="GO" id="GO:0003677">
    <property type="term" value="F:DNA binding"/>
    <property type="evidence" value="ECO:0007669"/>
    <property type="project" value="InterPro"/>
</dbReference>
<feature type="region of interest" description="Disordered" evidence="6">
    <location>
        <begin position="461"/>
        <end position="491"/>
    </location>
</feature>
<dbReference type="GO" id="GO:0005634">
    <property type="term" value="C:nucleus"/>
    <property type="evidence" value="ECO:0007669"/>
    <property type="project" value="UniProtKB-SubCell"/>
</dbReference>
<dbReference type="Proteomes" id="UP000250140">
    <property type="component" value="Unassembled WGS sequence"/>
</dbReference>
<dbReference type="GO" id="GO:0008270">
    <property type="term" value="F:zinc ion binding"/>
    <property type="evidence" value="ECO:0007669"/>
    <property type="project" value="InterPro"/>
</dbReference>
<dbReference type="GO" id="GO:0006351">
    <property type="term" value="P:DNA-templated transcription"/>
    <property type="evidence" value="ECO:0007669"/>
    <property type="project" value="InterPro"/>
</dbReference>
<evidence type="ECO:0000256" key="3">
    <source>
        <dbReference type="ARBA" id="ARBA00023015"/>
    </source>
</evidence>
<dbReference type="InterPro" id="IPR050815">
    <property type="entry name" value="TF_fung"/>
</dbReference>
<dbReference type="SMART" id="SM00906">
    <property type="entry name" value="Fungal_trans"/>
    <property type="match status" value="1"/>
</dbReference>
<name>A0A8E2JNJ4_9PEZI</name>
<evidence type="ECO:0000313" key="8">
    <source>
        <dbReference type="EMBL" id="OCL03304.1"/>
    </source>
</evidence>
<dbReference type="EMBL" id="KV750771">
    <property type="protein sequence ID" value="OCL03304.1"/>
    <property type="molecule type" value="Genomic_DNA"/>
</dbReference>
<feature type="compositionally biased region" description="Polar residues" evidence="6">
    <location>
        <begin position="53"/>
        <end position="73"/>
    </location>
</feature>
<feature type="region of interest" description="Disordered" evidence="6">
    <location>
        <begin position="1"/>
        <end position="83"/>
    </location>
</feature>
<gene>
    <name evidence="8" type="ORF">AOQ84DRAFT_154229</name>
</gene>
<evidence type="ECO:0000256" key="4">
    <source>
        <dbReference type="ARBA" id="ARBA00023163"/>
    </source>
</evidence>
<keyword evidence="4" id="KW-0804">Transcription</keyword>
<sequence length="682" mass="76684">MGLTQSPFGSITTEARSNPSSFPETQSGRRPVLSPGLPSPESTVNSSERKGSNEYSLSQIMHPSHEPTSQSSKVVDEDLPSGTNQGTSVGVAVKVYQACQNLGISIEVYQLLITQYFEKMTSFSLFRRPYFESKLQVISSEKQIEALLASMFSFSARFCTGTELQNMGGLGMNVPSTSYFHSLASRFIDEALEQCVEDTPPLCLLQAMILTTFQLLIEGVRGKAWRTLGGCIRMAYELELHCIDMHPNEAEDQSDITTWCLKEERRRAWWTLWEFDVFASTIRRLPTAIDWTQNSTWLPVDDEAWYGGKYRRSCVLIVDPAFRWKTLQQSGNTSAKAWFIVTNSLARNALLFSYPQSFSTQSSQQGISSKSATRKRPIPELPKESQMELDILENALRCVSMALPPRLAYQEQSLIFKEKGLMSMQSTRQEDADIYSIHLMIQLTRFMVYHYAVSSFQFGDAETGKPAQSVDNSSTESNNDRSSSSPNQNQGAWNRFLDASNEIITIIRNSSREHVHYVNPLLANTIYLAAAAQVVYRIINPSAVNRRKIDSNIDLLRLTFNSYVSFWNVSSTLQDKLNSLEARLEAIRARDSPSIKRRRGIRDVRQPEVPRATFSQDEGRTAAGSSALEQPEPIMRTGNSLLGVVPEAPWTFSQQDFTDCTLFTDGSLGYLGFDLDELLTYG</sequence>
<accession>A0A8E2JNJ4</accession>
<dbReference type="PANTHER" id="PTHR47338">
    <property type="entry name" value="ZN(II)2CYS6 TRANSCRIPTION FACTOR (EUROFUNG)-RELATED"/>
    <property type="match status" value="1"/>
</dbReference>
<keyword evidence="9" id="KW-1185">Reference proteome</keyword>
<dbReference type="AlphaFoldDB" id="A0A8E2JNJ4"/>
<keyword evidence="5" id="KW-0539">Nucleus</keyword>
<comment type="subcellular location">
    <subcellularLocation>
        <location evidence="1">Nucleus</location>
    </subcellularLocation>
</comment>
<protein>
    <recommendedName>
        <fullName evidence="7">Xylanolytic transcriptional activator regulatory domain-containing protein</fullName>
    </recommendedName>
</protein>
<reference evidence="8 9" key="1">
    <citation type="journal article" date="2016" name="Nat. Commun.">
        <title>Ectomycorrhizal ecology is imprinted in the genome of the dominant symbiotic fungus Cenococcum geophilum.</title>
        <authorList>
            <consortium name="DOE Joint Genome Institute"/>
            <person name="Peter M."/>
            <person name="Kohler A."/>
            <person name="Ohm R.A."/>
            <person name="Kuo A."/>
            <person name="Krutzmann J."/>
            <person name="Morin E."/>
            <person name="Arend M."/>
            <person name="Barry K.W."/>
            <person name="Binder M."/>
            <person name="Choi C."/>
            <person name="Clum A."/>
            <person name="Copeland A."/>
            <person name="Grisel N."/>
            <person name="Haridas S."/>
            <person name="Kipfer T."/>
            <person name="LaButti K."/>
            <person name="Lindquist E."/>
            <person name="Lipzen A."/>
            <person name="Maire R."/>
            <person name="Meier B."/>
            <person name="Mihaltcheva S."/>
            <person name="Molinier V."/>
            <person name="Murat C."/>
            <person name="Poggeler S."/>
            <person name="Quandt C.A."/>
            <person name="Sperisen C."/>
            <person name="Tritt A."/>
            <person name="Tisserant E."/>
            <person name="Crous P.W."/>
            <person name="Henrissat B."/>
            <person name="Nehls U."/>
            <person name="Egli S."/>
            <person name="Spatafora J.W."/>
            <person name="Grigoriev I.V."/>
            <person name="Martin F.M."/>
        </authorList>
    </citation>
    <scope>NUCLEOTIDE SEQUENCE [LARGE SCALE GENOMIC DNA]</scope>
    <source>
        <strain evidence="8 9">CBS 207.34</strain>
    </source>
</reference>
<evidence type="ECO:0000256" key="5">
    <source>
        <dbReference type="ARBA" id="ARBA00023242"/>
    </source>
</evidence>
<evidence type="ECO:0000259" key="7">
    <source>
        <dbReference type="SMART" id="SM00906"/>
    </source>
</evidence>
<dbReference type="InterPro" id="IPR007219">
    <property type="entry name" value="XnlR_reg_dom"/>
</dbReference>
<evidence type="ECO:0000313" key="9">
    <source>
        <dbReference type="Proteomes" id="UP000250140"/>
    </source>
</evidence>
<feature type="domain" description="Xylanolytic transcriptional activator regulatory" evidence="7">
    <location>
        <begin position="224"/>
        <end position="305"/>
    </location>
</feature>
<dbReference type="GO" id="GO:0000981">
    <property type="term" value="F:DNA-binding transcription factor activity, RNA polymerase II-specific"/>
    <property type="evidence" value="ECO:0007669"/>
    <property type="project" value="InterPro"/>
</dbReference>
<proteinExistence type="predicted"/>
<feature type="region of interest" description="Disordered" evidence="6">
    <location>
        <begin position="611"/>
        <end position="630"/>
    </location>
</feature>
<keyword evidence="3" id="KW-0805">Transcription regulation</keyword>
<evidence type="ECO:0000256" key="2">
    <source>
        <dbReference type="ARBA" id="ARBA00022723"/>
    </source>
</evidence>